<dbReference type="AlphaFoldDB" id="A0AAX2AL51"/>
<evidence type="ECO:0000313" key="2">
    <source>
        <dbReference type="EMBL" id="RXK16451.1"/>
    </source>
</evidence>
<name>A0AAX2AL51_9BACT</name>
<keyword evidence="1" id="KW-0732">Signal</keyword>
<sequence length="130" mass="14961">MKKIIIGLSIFASTLLFADCQKLNLQKGDINTKKDFIQSLSLSLPTIKKIYFDLIKEYNKLDSEAEVVNYVSSESLKNLSSTAVWGSLTYLTYNEPEKYNNFLKSIDFTKIDWCKKTYNINNLKIIPSDK</sequence>
<feature type="chain" id="PRO_5043567375" description="Lipoprotein" evidence="1">
    <location>
        <begin position="19"/>
        <end position="130"/>
    </location>
</feature>
<accession>A0AAX2AL51</accession>
<proteinExistence type="predicted"/>
<dbReference type="EMBL" id="NXID01000008">
    <property type="protein sequence ID" value="RXK16451.1"/>
    <property type="molecule type" value="Genomic_DNA"/>
</dbReference>
<dbReference type="RefSeq" id="WP_114843292.1">
    <property type="nucleotide sequence ID" value="NZ_CP031220.1"/>
</dbReference>
<dbReference type="KEGG" id="amyt:AMYT_a0086"/>
<evidence type="ECO:0000313" key="3">
    <source>
        <dbReference type="Proteomes" id="UP000290092"/>
    </source>
</evidence>
<comment type="caution">
    <text evidence="2">The sequence shown here is derived from an EMBL/GenBank/DDBJ whole genome shotgun (WGS) entry which is preliminary data.</text>
</comment>
<feature type="signal peptide" evidence="1">
    <location>
        <begin position="1"/>
        <end position="18"/>
    </location>
</feature>
<evidence type="ECO:0000256" key="1">
    <source>
        <dbReference type="SAM" id="SignalP"/>
    </source>
</evidence>
<reference evidence="2 3" key="1">
    <citation type="submission" date="2017-09" db="EMBL/GenBank/DDBJ databases">
        <title>Genomics of the genus Arcobacter.</title>
        <authorList>
            <person name="Perez-Cataluna A."/>
            <person name="Figueras M.J."/>
            <person name="Salas-Masso N."/>
        </authorList>
    </citation>
    <scope>NUCLEOTIDE SEQUENCE [LARGE SCALE GENOMIC DNA]</scope>
    <source>
        <strain evidence="2 3">CECT 7386</strain>
    </source>
</reference>
<evidence type="ECO:0008006" key="4">
    <source>
        <dbReference type="Google" id="ProtNLM"/>
    </source>
</evidence>
<gene>
    <name evidence="2" type="ORF">CP985_03305</name>
</gene>
<organism evidence="2 3">
    <name type="scientific">Malaciobacter mytili LMG 24559</name>
    <dbReference type="NCBI Taxonomy" id="1032238"/>
    <lineage>
        <taxon>Bacteria</taxon>
        <taxon>Pseudomonadati</taxon>
        <taxon>Campylobacterota</taxon>
        <taxon>Epsilonproteobacteria</taxon>
        <taxon>Campylobacterales</taxon>
        <taxon>Arcobacteraceae</taxon>
        <taxon>Malaciobacter</taxon>
    </lineage>
</organism>
<keyword evidence="3" id="KW-1185">Reference proteome</keyword>
<dbReference type="Proteomes" id="UP000290092">
    <property type="component" value="Unassembled WGS sequence"/>
</dbReference>
<protein>
    <recommendedName>
        <fullName evidence="4">Lipoprotein</fullName>
    </recommendedName>
</protein>